<dbReference type="InterPro" id="IPR039123">
    <property type="entry name" value="PPTC7"/>
</dbReference>
<evidence type="ECO:0000313" key="3">
    <source>
        <dbReference type="EMBL" id="CAK0909382.1"/>
    </source>
</evidence>
<feature type="domain" description="PPM-type phosphatase" evidence="2">
    <location>
        <begin position="50"/>
        <end position="226"/>
    </location>
</feature>
<comment type="catalytic activity">
    <reaction evidence="1">
        <text>O-phospho-L-threonyl-[protein] + H2O = L-threonyl-[protein] + phosphate</text>
        <dbReference type="Rhea" id="RHEA:47004"/>
        <dbReference type="Rhea" id="RHEA-COMP:11060"/>
        <dbReference type="Rhea" id="RHEA-COMP:11605"/>
        <dbReference type="ChEBI" id="CHEBI:15377"/>
        <dbReference type="ChEBI" id="CHEBI:30013"/>
        <dbReference type="ChEBI" id="CHEBI:43474"/>
        <dbReference type="ChEBI" id="CHEBI:61977"/>
        <dbReference type="EC" id="3.1.3.16"/>
    </reaction>
</comment>
<feature type="non-terminal residue" evidence="3">
    <location>
        <position position="1"/>
    </location>
</feature>
<sequence>RRSRINSPLGGEAEAMPLPQQELERLLRPRAVPADPEVDLCAAEGAVHLWSGAHSIPKPGGRCEDAYFCGASGLGVADGVGSMAQFKRHGVDAAAYSADLMQVASEAACLAEVAGGKASAAAVAAAAVERAESKAVTYGASTITVLSLLGGVAGVANIGDSGFMLMRQTAQGMSTVLRSTEQQHSWNCPFQLMRLPPVLAKQAEKKGVRLDTAADSQIYEFPVLPG</sequence>
<keyword evidence="1" id="KW-0460">Magnesium</keyword>
<comment type="similarity">
    <text evidence="1">Belongs to the PP2C family.</text>
</comment>
<evidence type="ECO:0000256" key="1">
    <source>
        <dbReference type="RuleBase" id="RU366020"/>
    </source>
</evidence>
<dbReference type="PANTHER" id="PTHR12320:SF1">
    <property type="entry name" value="PROTEIN PHOSPHATASE PTC7 HOMOLOG"/>
    <property type="match status" value="1"/>
</dbReference>
<dbReference type="Proteomes" id="UP001189429">
    <property type="component" value="Unassembled WGS sequence"/>
</dbReference>
<gene>
    <name evidence="3" type="ORF">PCOR1329_LOCUS83816</name>
</gene>
<dbReference type="Gene3D" id="3.60.40.10">
    <property type="entry name" value="PPM-type phosphatase domain"/>
    <property type="match status" value="1"/>
</dbReference>
<organism evidence="3 4">
    <name type="scientific">Prorocentrum cordatum</name>
    <dbReference type="NCBI Taxonomy" id="2364126"/>
    <lineage>
        <taxon>Eukaryota</taxon>
        <taxon>Sar</taxon>
        <taxon>Alveolata</taxon>
        <taxon>Dinophyceae</taxon>
        <taxon>Prorocentrales</taxon>
        <taxon>Prorocentraceae</taxon>
        <taxon>Prorocentrum</taxon>
    </lineage>
</organism>
<comment type="catalytic activity">
    <reaction evidence="1">
        <text>O-phospho-L-seryl-[protein] + H2O = L-seryl-[protein] + phosphate</text>
        <dbReference type="Rhea" id="RHEA:20629"/>
        <dbReference type="Rhea" id="RHEA-COMP:9863"/>
        <dbReference type="Rhea" id="RHEA-COMP:11604"/>
        <dbReference type="ChEBI" id="CHEBI:15377"/>
        <dbReference type="ChEBI" id="CHEBI:29999"/>
        <dbReference type="ChEBI" id="CHEBI:43474"/>
        <dbReference type="ChEBI" id="CHEBI:83421"/>
        <dbReference type="EC" id="3.1.3.16"/>
    </reaction>
</comment>
<evidence type="ECO:0000259" key="2">
    <source>
        <dbReference type="PROSITE" id="PS51746"/>
    </source>
</evidence>
<keyword evidence="1" id="KW-0378">Hydrolase</keyword>
<dbReference type="InterPro" id="IPR001932">
    <property type="entry name" value="PPM-type_phosphatase-like_dom"/>
</dbReference>
<keyword evidence="1" id="KW-0464">Manganese</keyword>
<dbReference type="EC" id="3.1.3.16" evidence="1"/>
<accession>A0ABN9Y9K7</accession>
<evidence type="ECO:0000313" key="4">
    <source>
        <dbReference type="Proteomes" id="UP001189429"/>
    </source>
</evidence>
<protein>
    <recommendedName>
        <fullName evidence="1">Protein phosphatase</fullName>
        <ecNumber evidence="1">3.1.3.16</ecNumber>
    </recommendedName>
</protein>
<comment type="caution">
    <text evidence="3">The sequence shown here is derived from an EMBL/GenBank/DDBJ whole genome shotgun (WGS) entry which is preliminary data.</text>
</comment>
<dbReference type="PANTHER" id="PTHR12320">
    <property type="entry name" value="PROTEIN PHOSPHATASE 2C"/>
    <property type="match status" value="1"/>
</dbReference>
<dbReference type="EMBL" id="CAUYUJ010022183">
    <property type="protein sequence ID" value="CAK0909382.1"/>
    <property type="molecule type" value="Genomic_DNA"/>
</dbReference>
<comment type="cofactor">
    <cofactor evidence="1">
        <name>Mn(2+)</name>
        <dbReference type="ChEBI" id="CHEBI:29035"/>
    </cofactor>
</comment>
<dbReference type="PROSITE" id="PS51746">
    <property type="entry name" value="PPM_2"/>
    <property type="match status" value="1"/>
</dbReference>
<reference evidence="3" key="1">
    <citation type="submission" date="2023-10" db="EMBL/GenBank/DDBJ databases">
        <authorList>
            <person name="Chen Y."/>
            <person name="Shah S."/>
            <person name="Dougan E. K."/>
            <person name="Thang M."/>
            <person name="Chan C."/>
        </authorList>
    </citation>
    <scope>NUCLEOTIDE SEQUENCE [LARGE SCALE GENOMIC DNA]</scope>
</reference>
<dbReference type="InterPro" id="IPR036457">
    <property type="entry name" value="PPM-type-like_dom_sf"/>
</dbReference>
<keyword evidence="4" id="KW-1185">Reference proteome</keyword>
<proteinExistence type="inferred from homology"/>
<name>A0ABN9Y9K7_9DINO</name>
<comment type="cofactor">
    <cofactor evidence="1">
        <name>Mg(2+)</name>
        <dbReference type="ChEBI" id="CHEBI:18420"/>
    </cofactor>
</comment>
<keyword evidence="1" id="KW-0479">Metal-binding</keyword>
<feature type="non-terminal residue" evidence="3">
    <location>
        <position position="226"/>
    </location>
</feature>
<dbReference type="SUPFAM" id="SSF81606">
    <property type="entry name" value="PP2C-like"/>
    <property type="match status" value="1"/>
</dbReference>
<keyword evidence="1" id="KW-0904">Protein phosphatase</keyword>